<comment type="caution">
    <text evidence="1">The sequence shown here is derived from an EMBL/GenBank/DDBJ whole genome shotgun (WGS) entry which is preliminary data.</text>
</comment>
<sequence length="61" mass="7149">MDGHDALTYYCLDLDYPFFSEWIQITPYSYESVDPGPYNPEKVGFADYLGQQHMVDSDFKK</sequence>
<organism evidence="1">
    <name type="scientific">Mesotoga infera</name>
    <dbReference type="NCBI Taxonomy" id="1236046"/>
    <lineage>
        <taxon>Bacteria</taxon>
        <taxon>Thermotogati</taxon>
        <taxon>Thermotogota</taxon>
        <taxon>Thermotogae</taxon>
        <taxon>Kosmotogales</taxon>
        <taxon>Kosmotogaceae</taxon>
        <taxon>Mesotoga</taxon>
    </lineage>
</organism>
<evidence type="ECO:0000313" key="1">
    <source>
        <dbReference type="EMBL" id="HDP78470.1"/>
    </source>
</evidence>
<accession>A0A7C1CXA7</accession>
<gene>
    <name evidence="1" type="ORF">ENN47_09880</name>
</gene>
<proteinExistence type="predicted"/>
<name>A0A7C1CXA7_9BACT</name>
<reference evidence="1" key="1">
    <citation type="journal article" date="2020" name="mSystems">
        <title>Genome- and Community-Level Interaction Insights into Carbon Utilization and Element Cycling Functions of Hydrothermarchaeota in Hydrothermal Sediment.</title>
        <authorList>
            <person name="Zhou Z."/>
            <person name="Liu Y."/>
            <person name="Xu W."/>
            <person name="Pan J."/>
            <person name="Luo Z.H."/>
            <person name="Li M."/>
        </authorList>
    </citation>
    <scope>NUCLEOTIDE SEQUENCE [LARGE SCALE GENOMIC DNA]</scope>
    <source>
        <strain evidence="1">SpSt-1179</strain>
    </source>
</reference>
<protein>
    <submittedName>
        <fullName evidence="1">Uncharacterized protein</fullName>
    </submittedName>
</protein>
<dbReference type="AlphaFoldDB" id="A0A7C1CXA7"/>
<dbReference type="EMBL" id="DSBT01000305">
    <property type="protein sequence ID" value="HDP78470.1"/>
    <property type="molecule type" value="Genomic_DNA"/>
</dbReference>
<dbReference type="Proteomes" id="UP000886198">
    <property type="component" value="Unassembled WGS sequence"/>
</dbReference>